<dbReference type="AlphaFoldDB" id="A0A198A6B7"/>
<dbReference type="EMBL" id="LYPB01000076">
    <property type="protein sequence ID" value="OAS16518.1"/>
    <property type="molecule type" value="Genomic_DNA"/>
</dbReference>
<keyword evidence="1 2" id="KW-0129">CBS domain</keyword>
<dbReference type="RefSeq" id="WP_068667575.1">
    <property type="nucleotide sequence ID" value="NZ_LYPB01000076.1"/>
</dbReference>
<organism evidence="4 5">
    <name type="scientific">Paenibacillus oryzisoli</name>
    <dbReference type="NCBI Taxonomy" id="1850517"/>
    <lineage>
        <taxon>Bacteria</taxon>
        <taxon>Bacillati</taxon>
        <taxon>Bacillota</taxon>
        <taxon>Bacilli</taxon>
        <taxon>Bacillales</taxon>
        <taxon>Paenibacillaceae</taxon>
        <taxon>Paenibacillus</taxon>
    </lineage>
</organism>
<dbReference type="InterPro" id="IPR046342">
    <property type="entry name" value="CBS_dom_sf"/>
</dbReference>
<dbReference type="Proteomes" id="UP000078454">
    <property type="component" value="Unassembled WGS sequence"/>
</dbReference>
<proteinExistence type="predicted"/>
<feature type="domain" description="CBS" evidence="3">
    <location>
        <begin position="7"/>
        <end position="67"/>
    </location>
</feature>
<dbReference type="PANTHER" id="PTHR43080:SF26">
    <property type="entry name" value="REGULATORY PROTEIN"/>
    <property type="match status" value="1"/>
</dbReference>
<keyword evidence="5" id="KW-1185">Reference proteome</keyword>
<dbReference type="PROSITE" id="PS51371">
    <property type="entry name" value="CBS"/>
    <property type="match status" value="1"/>
</dbReference>
<dbReference type="OrthoDB" id="384703at2"/>
<evidence type="ECO:0000259" key="3">
    <source>
        <dbReference type="PROSITE" id="PS51371"/>
    </source>
</evidence>
<dbReference type="STRING" id="1850517.A8708_21195"/>
<evidence type="ECO:0000256" key="1">
    <source>
        <dbReference type="ARBA" id="ARBA00023122"/>
    </source>
</evidence>
<sequence length="134" mass="15352">MEIKSFLLPKDKVSYLTTSATMKEAIERLEACHYTAIPIIDEEGKYVGTLSEGDLLWKLKCTPGLSFVNMDEVTVTNIRKRIYNECVAIDAHMEDMLALAADQNFVPVVDQDRVFLGIIRRKDIIEYYTRNITD</sequence>
<dbReference type="InterPro" id="IPR051257">
    <property type="entry name" value="Diverse_CBS-Domain"/>
</dbReference>
<dbReference type="CDD" id="cd09834">
    <property type="entry name" value="CBS_pair_bac"/>
    <property type="match status" value="1"/>
</dbReference>
<reference evidence="4 5" key="1">
    <citation type="submission" date="2016-05" db="EMBL/GenBank/DDBJ databases">
        <title>Paenibacillus sp. 1ZS3-15 nov., isolated from the rhizosphere soil.</title>
        <authorList>
            <person name="Zhang X.X."/>
            <person name="Zhang J."/>
        </authorList>
    </citation>
    <scope>NUCLEOTIDE SEQUENCE [LARGE SCALE GENOMIC DNA]</scope>
    <source>
        <strain evidence="4 5">1ZS3-15</strain>
    </source>
</reference>
<dbReference type="Gene3D" id="3.10.580.10">
    <property type="entry name" value="CBS-domain"/>
    <property type="match status" value="1"/>
</dbReference>
<comment type="caution">
    <text evidence="4">The sequence shown here is derived from an EMBL/GenBank/DDBJ whole genome shotgun (WGS) entry which is preliminary data.</text>
</comment>
<dbReference type="PANTHER" id="PTHR43080">
    <property type="entry name" value="CBS DOMAIN-CONTAINING PROTEIN CBSX3, MITOCHONDRIAL"/>
    <property type="match status" value="1"/>
</dbReference>
<dbReference type="SUPFAM" id="SSF54631">
    <property type="entry name" value="CBS-domain pair"/>
    <property type="match status" value="1"/>
</dbReference>
<accession>A0A198A6B7</accession>
<dbReference type="InterPro" id="IPR000644">
    <property type="entry name" value="CBS_dom"/>
</dbReference>
<name>A0A198A6B7_9BACL</name>
<protein>
    <submittedName>
        <fullName evidence="4">Inosine-5-monophosphate dehydrogenase</fullName>
    </submittedName>
</protein>
<evidence type="ECO:0000256" key="2">
    <source>
        <dbReference type="PROSITE-ProRule" id="PRU00703"/>
    </source>
</evidence>
<evidence type="ECO:0000313" key="5">
    <source>
        <dbReference type="Proteomes" id="UP000078454"/>
    </source>
</evidence>
<gene>
    <name evidence="4" type="ORF">A8708_21195</name>
</gene>
<dbReference type="Pfam" id="PF00571">
    <property type="entry name" value="CBS"/>
    <property type="match status" value="2"/>
</dbReference>
<evidence type="ECO:0000313" key="4">
    <source>
        <dbReference type="EMBL" id="OAS16518.1"/>
    </source>
</evidence>